<organism evidence="1 2">
    <name type="scientific">Ilex paraguariensis</name>
    <name type="common">yerba mate</name>
    <dbReference type="NCBI Taxonomy" id="185542"/>
    <lineage>
        <taxon>Eukaryota</taxon>
        <taxon>Viridiplantae</taxon>
        <taxon>Streptophyta</taxon>
        <taxon>Embryophyta</taxon>
        <taxon>Tracheophyta</taxon>
        <taxon>Spermatophyta</taxon>
        <taxon>Magnoliopsida</taxon>
        <taxon>eudicotyledons</taxon>
        <taxon>Gunneridae</taxon>
        <taxon>Pentapetalae</taxon>
        <taxon>asterids</taxon>
        <taxon>campanulids</taxon>
        <taxon>Aquifoliales</taxon>
        <taxon>Aquifoliaceae</taxon>
        <taxon>Ilex</taxon>
    </lineage>
</organism>
<reference evidence="1 2" key="1">
    <citation type="submission" date="2024-02" db="EMBL/GenBank/DDBJ databases">
        <authorList>
            <person name="Vignale AGUSTIN F."/>
            <person name="Sosa J E."/>
            <person name="Modenutti C."/>
        </authorList>
    </citation>
    <scope>NUCLEOTIDE SEQUENCE [LARGE SCALE GENOMIC DNA]</scope>
</reference>
<sequence>MADAAALVEASGSRFNDLELIGRGSFGDVYKGMLLSEHYSTNGLYTTLNTFLDMSLTLRTGYVAEATIGPFFSPGMTTIHVLVSELNNFDAK</sequence>
<dbReference type="AlphaFoldDB" id="A0ABC8UPP1"/>
<keyword evidence="2" id="KW-1185">Reference proteome</keyword>
<gene>
    <name evidence="1" type="ORF">ILEXP_LOCUS53220</name>
</gene>
<dbReference type="SUPFAM" id="SSF56112">
    <property type="entry name" value="Protein kinase-like (PK-like)"/>
    <property type="match status" value="1"/>
</dbReference>
<protein>
    <submittedName>
        <fullName evidence="1">Uncharacterized protein</fullName>
    </submittedName>
</protein>
<evidence type="ECO:0000313" key="2">
    <source>
        <dbReference type="Proteomes" id="UP001642360"/>
    </source>
</evidence>
<accession>A0ABC8UPP1</accession>
<comment type="caution">
    <text evidence="1">The sequence shown here is derived from an EMBL/GenBank/DDBJ whole genome shotgun (WGS) entry which is preliminary data.</text>
</comment>
<evidence type="ECO:0000313" key="1">
    <source>
        <dbReference type="EMBL" id="CAK9182985.1"/>
    </source>
</evidence>
<name>A0ABC8UPP1_9AQUA</name>
<proteinExistence type="predicted"/>
<dbReference type="EMBL" id="CAUOFW020008502">
    <property type="protein sequence ID" value="CAK9182985.1"/>
    <property type="molecule type" value="Genomic_DNA"/>
</dbReference>
<dbReference type="Proteomes" id="UP001642360">
    <property type="component" value="Unassembled WGS sequence"/>
</dbReference>
<dbReference type="InterPro" id="IPR011009">
    <property type="entry name" value="Kinase-like_dom_sf"/>
</dbReference>